<comment type="caution">
    <text evidence="2">The sequence shown here is derived from an EMBL/GenBank/DDBJ whole genome shotgun (WGS) entry which is preliminary data.</text>
</comment>
<dbReference type="AlphaFoldDB" id="A0A0G0PVZ9"/>
<feature type="transmembrane region" description="Helical" evidence="1">
    <location>
        <begin position="280"/>
        <end position="300"/>
    </location>
</feature>
<feature type="transmembrane region" description="Helical" evidence="1">
    <location>
        <begin position="320"/>
        <end position="337"/>
    </location>
</feature>
<dbReference type="PATRIC" id="fig|1618450.3.peg.911"/>
<protein>
    <recommendedName>
        <fullName evidence="4">Glycosyltransferase RgtA/B/C/D-like domain-containing protein</fullName>
    </recommendedName>
</protein>
<feature type="transmembrane region" description="Helical" evidence="1">
    <location>
        <begin position="131"/>
        <end position="149"/>
    </location>
</feature>
<gene>
    <name evidence="2" type="ORF">UT63_C0046G0004</name>
</gene>
<proteinExistence type="predicted"/>
<dbReference type="EMBL" id="LBXN01000046">
    <property type="protein sequence ID" value="KKR32339.1"/>
    <property type="molecule type" value="Genomic_DNA"/>
</dbReference>
<evidence type="ECO:0008006" key="4">
    <source>
        <dbReference type="Google" id="ProtNLM"/>
    </source>
</evidence>
<reference evidence="2 3" key="1">
    <citation type="journal article" date="2015" name="Nature">
        <title>rRNA introns, odd ribosomes, and small enigmatic genomes across a large radiation of phyla.</title>
        <authorList>
            <person name="Brown C.T."/>
            <person name="Hug L.A."/>
            <person name="Thomas B.C."/>
            <person name="Sharon I."/>
            <person name="Castelle C.J."/>
            <person name="Singh A."/>
            <person name="Wilkins M.J."/>
            <person name="Williams K.H."/>
            <person name="Banfield J.F."/>
        </authorList>
    </citation>
    <scope>NUCLEOTIDE SEQUENCE [LARGE SCALE GENOMIC DNA]</scope>
</reference>
<sequence>MRKKFFTFVILFSVALPITIALRDIFSGSIPFWYDPARDLLLALDNLRKPTLIGPPTGIPGLFYGPYWLWLLSLILLVSRDPRFITLFVQALPYLILFPLLLSKFGKDIFGKIWILLWLFFFISYKPYITSLWNPNLVPLFFLVLLYLVTKVDMKIKNLKILFAMGFVNGLMVNFHVSFSLGIFIGLILFITINMFVNRCHCDPPTGGEVAAKAGSRCGGTIPTVKTKNLRDRHAHTSLAMTMILSLFKSYFFLFSGLLLTFVPFFLFEIRHGFMQIQSLSKTFFFATFYHSAVVGQTGLKPYQIVSEFFSVPSTLLHTSNNVIALFSFLIIIALYFKLKEKKLSFQDKEEKLLLFLFLCTTSVLFVFLSSKNPVWSYHFIGVEIIFILLIGILANKINWLKYLLIIWIIVLGFSETRNILSSLNRNPYTVPSLVTKEYIVDTIYRDAGNTPFSVNVYSPAIYTFDFDYLFKWKQNSVLLLDSKTIYLIIPDTKESVRKDFINYKTPDKIYSTIKTWQIPDGTWIVKRVRK</sequence>
<feature type="transmembrane region" description="Helical" evidence="1">
    <location>
        <begin position="84"/>
        <end position="102"/>
    </location>
</feature>
<feature type="transmembrane region" description="Helical" evidence="1">
    <location>
        <begin position="161"/>
        <end position="191"/>
    </location>
</feature>
<feature type="transmembrane region" description="Helical" evidence="1">
    <location>
        <begin position="353"/>
        <end position="370"/>
    </location>
</feature>
<organism evidence="2 3">
    <name type="scientific">Candidatus Gottesmanbacteria bacterium GW2011_GWC2_39_8</name>
    <dbReference type="NCBI Taxonomy" id="1618450"/>
    <lineage>
        <taxon>Bacteria</taxon>
        <taxon>Candidatus Gottesmaniibacteriota</taxon>
    </lineage>
</organism>
<accession>A0A0G0PVZ9</accession>
<dbReference type="Proteomes" id="UP000034539">
    <property type="component" value="Unassembled WGS sequence"/>
</dbReference>
<name>A0A0G0PVZ9_9BACT</name>
<feature type="transmembrane region" description="Helical" evidence="1">
    <location>
        <begin position="376"/>
        <end position="396"/>
    </location>
</feature>
<keyword evidence="1" id="KW-1133">Transmembrane helix</keyword>
<evidence type="ECO:0000256" key="1">
    <source>
        <dbReference type="SAM" id="Phobius"/>
    </source>
</evidence>
<evidence type="ECO:0000313" key="3">
    <source>
        <dbReference type="Proteomes" id="UP000034539"/>
    </source>
</evidence>
<keyword evidence="1" id="KW-0472">Membrane</keyword>
<keyword evidence="1" id="KW-0812">Transmembrane</keyword>
<feature type="transmembrane region" description="Helical" evidence="1">
    <location>
        <begin position="251"/>
        <end position="268"/>
    </location>
</feature>
<evidence type="ECO:0000313" key="2">
    <source>
        <dbReference type="EMBL" id="KKR32339.1"/>
    </source>
</evidence>